<dbReference type="Gene3D" id="2.40.10.270">
    <property type="entry name" value="Bacteriophage SPP1 head-tail adaptor protein"/>
    <property type="match status" value="1"/>
</dbReference>
<evidence type="ECO:0000313" key="1">
    <source>
        <dbReference type="EMBL" id="UEL49847.1"/>
    </source>
</evidence>
<dbReference type="NCBIfam" id="TIGR01563">
    <property type="entry name" value="gp16_SPP1"/>
    <property type="match status" value="1"/>
</dbReference>
<accession>A0AAX2ZKV5</accession>
<gene>
    <name evidence="1" type="ORF">JW646_17240</name>
</gene>
<proteinExistence type="predicted"/>
<dbReference type="KEGG" id="tem:JW646_17240"/>
<dbReference type="InterPro" id="IPR038666">
    <property type="entry name" value="SSP1_head-tail_sf"/>
</dbReference>
<organism evidence="1 2">
    <name type="scientific">Terrisporobacter hibernicus</name>
    <dbReference type="NCBI Taxonomy" id="2813371"/>
    <lineage>
        <taxon>Bacteria</taxon>
        <taxon>Bacillati</taxon>
        <taxon>Bacillota</taxon>
        <taxon>Clostridia</taxon>
        <taxon>Peptostreptococcales</taxon>
        <taxon>Peptostreptococcaceae</taxon>
        <taxon>Terrisporobacter</taxon>
    </lineage>
</organism>
<sequence>MDLGKMKHRIEIQVYSDVENEVGEIIKAWTTYKKLWSEKTQLKSSNTYSIGKEGIEYVYRFKIRYRTDLNENMRIVYGGIIYDIKHINPINELDLYQTHIDCVVYKEGAYNE</sequence>
<evidence type="ECO:0000313" key="2">
    <source>
        <dbReference type="Proteomes" id="UP001198983"/>
    </source>
</evidence>
<reference evidence="1 2" key="1">
    <citation type="journal article" date="2023" name="Int. J. Syst. Evol. Microbiol.">
        <title>Terrisporobacter hibernicus sp. nov., isolated from bovine faeces in Northern Ireland.</title>
        <authorList>
            <person name="Mitchell M."/>
            <person name="Nguyen S.V."/>
            <person name="Connor M."/>
            <person name="Fairley D.J."/>
            <person name="Donoghue O."/>
            <person name="Marshall H."/>
            <person name="Koolman L."/>
            <person name="McMullan G."/>
            <person name="Schaffer K.E."/>
            <person name="McGrath J.W."/>
            <person name="Fanning S."/>
        </authorList>
    </citation>
    <scope>NUCLEOTIDE SEQUENCE [LARGE SCALE GENOMIC DNA]</scope>
    <source>
        <strain evidence="1 2">MCA3</strain>
    </source>
</reference>
<dbReference type="EMBL" id="CP081135">
    <property type="protein sequence ID" value="UEL49847.1"/>
    <property type="molecule type" value="Genomic_DNA"/>
</dbReference>
<keyword evidence="2" id="KW-1185">Reference proteome</keyword>
<dbReference type="InterPro" id="IPR008767">
    <property type="entry name" value="Phage_SPP1_head-tail_adaptor"/>
</dbReference>
<dbReference type="Pfam" id="PF05521">
    <property type="entry name" value="Phage_HCP"/>
    <property type="match status" value="1"/>
</dbReference>
<protein>
    <submittedName>
        <fullName evidence="1">Phage head closure protein</fullName>
    </submittedName>
</protein>
<dbReference type="Proteomes" id="UP001198983">
    <property type="component" value="Chromosome"/>
</dbReference>
<name>A0AAX2ZKV5_9FIRM</name>
<dbReference type="AlphaFoldDB" id="A0AAX2ZKV5"/>